<sequence>MFKVYYGEKLFDRRWIEKRKAILERDGNKCVICERSDVKLIVHHRQYHFNKRLQKHVDPWDYTDDLLITLCESCHSRGHRLYEVPVKYI</sequence>
<dbReference type="Proteomes" id="UP001500394">
    <property type="component" value="Unassembled WGS sequence"/>
</dbReference>
<evidence type="ECO:0000313" key="1">
    <source>
        <dbReference type="EMBL" id="GAA4511689.1"/>
    </source>
</evidence>
<evidence type="ECO:0008006" key="3">
    <source>
        <dbReference type="Google" id="ProtNLM"/>
    </source>
</evidence>
<protein>
    <recommendedName>
        <fullName evidence="3">HNH endonuclease</fullName>
    </recommendedName>
</protein>
<evidence type="ECO:0000313" key="2">
    <source>
        <dbReference type="Proteomes" id="UP001500394"/>
    </source>
</evidence>
<name>A0ABP8QW87_9SPHI</name>
<accession>A0ABP8QW87</accession>
<gene>
    <name evidence="1" type="ORF">GCM10023173_04730</name>
</gene>
<keyword evidence="2" id="KW-1185">Reference proteome</keyword>
<proteinExistence type="predicted"/>
<dbReference type="EMBL" id="BAABGR010000006">
    <property type="protein sequence ID" value="GAA4511689.1"/>
    <property type="molecule type" value="Genomic_DNA"/>
</dbReference>
<organism evidence="1 2">
    <name type="scientific">Sphingobacterium thermophilum</name>
    <dbReference type="NCBI Taxonomy" id="768534"/>
    <lineage>
        <taxon>Bacteria</taxon>
        <taxon>Pseudomonadati</taxon>
        <taxon>Bacteroidota</taxon>
        <taxon>Sphingobacteriia</taxon>
        <taxon>Sphingobacteriales</taxon>
        <taxon>Sphingobacteriaceae</taxon>
        <taxon>Sphingobacterium</taxon>
    </lineage>
</organism>
<reference evidence="2" key="1">
    <citation type="journal article" date="2019" name="Int. J. Syst. Evol. Microbiol.">
        <title>The Global Catalogue of Microorganisms (GCM) 10K type strain sequencing project: providing services to taxonomists for standard genome sequencing and annotation.</title>
        <authorList>
            <consortium name="The Broad Institute Genomics Platform"/>
            <consortium name="The Broad Institute Genome Sequencing Center for Infectious Disease"/>
            <person name="Wu L."/>
            <person name="Ma J."/>
        </authorList>
    </citation>
    <scope>NUCLEOTIDE SEQUENCE [LARGE SCALE GENOMIC DNA]</scope>
    <source>
        <strain evidence="2">JCM 17858</strain>
    </source>
</reference>
<comment type="caution">
    <text evidence="1">The sequence shown here is derived from an EMBL/GenBank/DDBJ whole genome shotgun (WGS) entry which is preliminary data.</text>
</comment>